<gene>
    <name evidence="2" type="ORF">C8Q69DRAFT_458680</name>
</gene>
<proteinExistence type="predicted"/>
<sequence>MLGLGAYESSSEDEALVTAPQPKVKEAPKEQPPVQQLAVSQAPTAALAPEPAVEPPPTVAEPTGPVVGPFQPQSAPSPPPDRPRSRQSSPFSTTRALIQDLTLPPVPNLDIPPSPPGSPDPVANKKFAHFLDLKKQGIHFNEKLASSSSLKNPSLLTKLRQHVGIDEQGQYATSLPLDIWDPSALPAWGYKEELLKSQQEIRRALEEKKAAGQRESIEFVSGGTPSGSSRGGTPSSGRGKTSLAERVMSGLSRDHNDQTASRPPRGGESGSKRSHSRSPAGRRKRSRSR</sequence>
<feature type="compositionally biased region" description="Low complexity" evidence="1">
    <location>
        <begin position="221"/>
        <end position="239"/>
    </location>
</feature>
<evidence type="ECO:0000313" key="2">
    <source>
        <dbReference type="EMBL" id="RWQ98350.1"/>
    </source>
</evidence>
<dbReference type="VEuPathDB" id="FungiDB:C8Q69DRAFT_458680"/>
<dbReference type="STRING" id="264951.A0A443I2Q2"/>
<dbReference type="GO" id="GO:0006355">
    <property type="term" value="P:regulation of DNA-templated transcription"/>
    <property type="evidence" value="ECO:0007669"/>
    <property type="project" value="InterPro"/>
</dbReference>
<dbReference type="InterPro" id="IPR012479">
    <property type="entry name" value="SAP30BP"/>
</dbReference>
<feature type="compositionally biased region" description="Low complexity" evidence="1">
    <location>
        <begin position="60"/>
        <end position="74"/>
    </location>
</feature>
<dbReference type="PANTHER" id="PTHR13464">
    <property type="entry name" value="TRANSCRIPTIONAL REGULATOR PROTEIN HCNGP"/>
    <property type="match status" value="1"/>
</dbReference>
<dbReference type="GO" id="GO:0005634">
    <property type="term" value="C:nucleus"/>
    <property type="evidence" value="ECO:0007669"/>
    <property type="project" value="TreeGrafter"/>
</dbReference>
<feature type="region of interest" description="Disordered" evidence="1">
    <location>
        <begin position="205"/>
        <end position="289"/>
    </location>
</feature>
<feature type="compositionally biased region" description="Pro residues" evidence="1">
    <location>
        <begin position="104"/>
        <end position="119"/>
    </location>
</feature>
<dbReference type="Pfam" id="PF07818">
    <property type="entry name" value="HCNGP"/>
    <property type="match status" value="1"/>
</dbReference>
<evidence type="ECO:0000313" key="3">
    <source>
        <dbReference type="Proteomes" id="UP000283841"/>
    </source>
</evidence>
<feature type="compositionally biased region" description="Basic residues" evidence="1">
    <location>
        <begin position="272"/>
        <end position="289"/>
    </location>
</feature>
<dbReference type="Proteomes" id="UP000283841">
    <property type="component" value="Unassembled WGS sequence"/>
</dbReference>
<evidence type="ECO:0000256" key="1">
    <source>
        <dbReference type="SAM" id="MobiDB-lite"/>
    </source>
</evidence>
<organism evidence="2 3">
    <name type="scientific">Byssochlamys spectabilis</name>
    <name type="common">Paecilomyces variotii</name>
    <dbReference type="NCBI Taxonomy" id="264951"/>
    <lineage>
        <taxon>Eukaryota</taxon>
        <taxon>Fungi</taxon>
        <taxon>Dikarya</taxon>
        <taxon>Ascomycota</taxon>
        <taxon>Pezizomycotina</taxon>
        <taxon>Eurotiomycetes</taxon>
        <taxon>Eurotiomycetidae</taxon>
        <taxon>Eurotiales</taxon>
        <taxon>Thermoascaceae</taxon>
        <taxon>Paecilomyces</taxon>
    </lineage>
</organism>
<comment type="caution">
    <text evidence="2">The sequence shown here is derived from an EMBL/GenBank/DDBJ whole genome shotgun (WGS) entry which is preliminary data.</text>
</comment>
<feature type="compositionally biased region" description="Basic and acidic residues" evidence="1">
    <location>
        <begin position="205"/>
        <end position="217"/>
    </location>
</feature>
<feature type="compositionally biased region" description="Low complexity" evidence="1">
    <location>
        <begin position="42"/>
        <end position="51"/>
    </location>
</feature>
<feature type="region of interest" description="Disordered" evidence="1">
    <location>
        <begin position="1"/>
        <end position="123"/>
    </location>
</feature>
<dbReference type="GeneID" id="39599286"/>
<dbReference type="EMBL" id="RCNU01000002">
    <property type="protein sequence ID" value="RWQ98350.1"/>
    <property type="molecule type" value="Genomic_DNA"/>
</dbReference>
<reference evidence="2 3" key="1">
    <citation type="journal article" date="2018" name="Front. Microbiol.">
        <title>Genomic and genetic insights into a cosmopolitan fungus, Paecilomyces variotii (Eurotiales).</title>
        <authorList>
            <person name="Urquhart A.S."/>
            <person name="Mondo S.J."/>
            <person name="Makela M.R."/>
            <person name="Hane J.K."/>
            <person name="Wiebenga A."/>
            <person name="He G."/>
            <person name="Mihaltcheva S."/>
            <person name="Pangilinan J."/>
            <person name="Lipzen A."/>
            <person name="Barry K."/>
            <person name="de Vries R.P."/>
            <person name="Grigoriev I.V."/>
            <person name="Idnurm A."/>
        </authorList>
    </citation>
    <scope>NUCLEOTIDE SEQUENCE [LARGE SCALE GENOMIC DNA]</scope>
    <source>
        <strain evidence="2 3">CBS 101075</strain>
    </source>
</reference>
<dbReference type="PANTHER" id="PTHR13464:SF0">
    <property type="entry name" value="SAP30-BINDING PROTEIN"/>
    <property type="match status" value="1"/>
</dbReference>
<dbReference type="OrthoDB" id="1714508at2759"/>
<accession>A0A443I2Q2</accession>
<keyword evidence="3" id="KW-1185">Reference proteome</keyword>
<name>A0A443I2Q2_BYSSP</name>
<dbReference type="RefSeq" id="XP_028487995.1">
    <property type="nucleotide sequence ID" value="XM_028630009.1"/>
</dbReference>
<protein>
    <submittedName>
        <fullName evidence="2">HCNGP-like protein-domain-containing protein</fullName>
    </submittedName>
</protein>
<dbReference type="AlphaFoldDB" id="A0A443I2Q2"/>